<gene>
    <name evidence="3" type="ORF">CHLNCDRAFT_34352</name>
</gene>
<keyword evidence="4" id="KW-1185">Reference proteome</keyword>
<protein>
    <submittedName>
        <fullName evidence="3">Uncharacterized protein</fullName>
    </submittedName>
</protein>
<organism evidence="4">
    <name type="scientific">Chlorella variabilis</name>
    <name type="common">Green alga</name>
    <dbReference type="NCBI Taxonomy" id="554065"/>
    <lineage>
        <taxon>Eukaryota</taxon>
        <taxon>Viridiplantae</taxon>
        <taxon>Chlorophyta</taxon>
        <taxon>core chlorophytes</taxon>
        <taxon>Trebouxiophyceae</taxon>
        <taxon>Chlorellales</taxon>
        <taxon>Chlorellaceae</taxon>
        <taxon>Chlorella clade</taxon>
        <taxon>Chlorella</taxon>
    </lineage>
</organism>
<dbReference type="OrthoDB" id="25818at2759"/>
<dbReference type="PANTHER" id="PTHR13061:SF29">
    <property type="entry name" value="GAMMA CARBONIC ANHYDRASE-LIKE 1, MITOCHONDRIAL-RELATED"/>
    <property type="match status" value="1"/>
</dbReference>
<dbReference type="InterPro" id="IPR011004">
    <property type="entry name" value="Trimer_LpxA-like_sf"/>
</dbReference>
<proteinExistence type="inferred from homology"/>
<dbReference type="GO" id="GO:0031966">
    <property type="term" value="C:mitochondrial membrane"/>
    <property type="evidence" value="ECO:0007669"/>
    <property type="project" value="UniProtKB-SubCell"/>
</dbReference>
<dbReference type="SUPFAM" id="SSF51161">
    <property type="entry name" value="Trimeric LpxA-like enzymes"/>
    <property type="match status" value="1"/>
</dbReference>
<dbReference type="InterPro" id="IPR050484">
    <property type="entry name" value="Transf_Hexapept/Carb_Anhydrase"/>
</dbReference>
<evidence type="ECO:0000256" key="1">
    <source>
        <dbReference type="ARBA" id="ARBA00023595"/>
    </source>
</evidence>
<name>E1Z7Q6_CHLVA</name>
<reference evidence="3 4" key="1">
    <citation type="journal article" date="2010" name="Plant Cell">
        <title>The Chlorella variabilis NC64A genome reveals adaptation to photosymbiosis, coevolution with viruses, and cryptic sex.</title>
        <authorList>
            <person name="Blanc G."/>
            <person name="Duncan G."/>
            <person name="Agarkova I."/>
            <person name="Borodovsky M."/>
            <person name="Gurnon J."/>
            <person name="Kuo A."/>
            <person name="Lindquist E."/>
            <person name="Lucas S."/>
            <person name="Pangilinan J."/>
            <person name="Polle J."/>
            <person name="Salamov A."/>
            <person name="Terry A."/>
            <person name="Yamada T."/>
            <person name="Dunigan D.D."/>
            <person name="Grigoriev I.V."/>
            <person name="Claverie J.M."/>
            <person name="Van Etten J.L."/>
        </authorList>
    </citation>
    <scope>NUCLEOTIDE SEQUENCE [LARGE SCALE GENOMIC DNA]</scope>
    <source>
        <strain evidence="3 4">NC64A</strain>
    </source>
</reference>
<dbReference type="PANTHER" id="PTHR13061">
    <property type="entry name" value="DYNACTIN SUBUNIT P25"/>
    <property type="match status" value="1"/>
</dbReference>
<dbReference type="KEGG" id="cvr:CHLNCDRAFT_34352"/>
<dbReference type="EMBL" id="GL433838">
    <property type="protein sequence ID" value="EFN57959.1"/>
    <property type="molecule type" value="Genomic_DNA"/>
</dbReference>
<dbReference type="GeneID" id="17357635"/>
<dbReference type="InterPro" id="IPR047324">
    <property type="entry name" value="LbH_gamma_CA-like"/>
</dbReference>
<accession>E1Z7Q6</accession>
<dbReference type="STRING" id="554065.E1Z7Q6"/>
<evidence type="ECO:0000313" key="4">
    <source>
        <dbReference type="Proteomes" id="UP000008141"/>
    </source>
</evidence>
<dbReference type="InParanoid" id="E1Z7Q6"/>
<dbReference type="Proteomes" id="UP000008141">
    <property type="component" value="Unassembled WGS sequence"/>
</dbReference>
<comment type="subcellular location">
    <subcellularLocation>
        <location evidence="2">Mitochondrion membrane</location>
        <topology evidence="2">Peripheral membrane protein</topology>
        <orientation evidence="2">Matrix side</orientation>
    </subcellularLocation>
</comment>
<dbReference type="FunCoup" id="E1Z7Q6">
    <property type="interactions" value="393"/>
</dbReference>
<dbReference type="OMA" id="CHIEFES"/>
<evidence type="ECO:0000313" key="3">
    <source>
        <dbReference type="EMBL" id="EFN57959.1"/>
    </source>
</evidence>
<sequence length="222" mass="23069">MRRAAALLAQRLPAAVEAVQPSTSAAAAPWTRAFTSAAVGRAPVHPEEEVYNRQRQVIILGNRVPTAAPDTWVAPNAVVVGDVDLFEKTSIWYGCVLRGDLNSVKVGAFTNVQDRTVIHAARSSPTGLPAATVIGRSVTIGQSCLLRSTTVQDEAVVGDKCVLLEGSLVEKHAVLAPGSVLPPGRRIPSGQLWAGSPAKYVRDLTKDEVGLGAGPGAAPAAA</sequence>
<dbReference type="AlphaFoldDB" id="E1Z7Q6"/>
<comment type="similarity">
    <text evidence="1">Belongs to the gamma-class carbonic anhydrase family.</text>
</comment>
<dbReference type="CDD" id="cd04645">
    <property type="entry name" value="LbH_gamma_CA_like"/>
    <property type="match status" value="1"/>
</dbReference>
<dbReference type="RefSeq" id="XP_005850061.1">
    <property type="nucleotide sequence ID" value="XM_005849999.1"/>
</dbReference>
<dbReference type="eggNOG" id="ENOG502QQV5">
    <property type="taxonomic scope" value="Eukaryota"/>
</dbReference>
<dbReference type="Gene3D" id="2.160.10.10">
    <property type="entry name" value="Hexapeptide repeat proteins"/>
    <property type="match status" value="1"/>
</dbReference>
<evidence type="ECO:0000256" key="2">
    <source>
        <dbReference type="ARBA" id="ARBA00034694"/>
    </source>
</evidence>
<dbReference type="SMR" id="E1Z7Q6"/>